<sequence length="290" mass="31088">MQLSRLASILRKTIGGIGDDALLTRAAAIAFYSALSFAPLIVLLLWLLAALRPEWQQQLTDGLAGILGEKAAGAITLVLQNAKSRPTLGNVAGVVSLLITLFSASVVFAQLQGALNVIWDVQARPGKAITAWLWARARAIALLVGVTFLLIVSFVVSTLIRFFVPVDSWIWSIAEQVISLLVFIAAFGAMYRVLPDARIAWADAWRGALLTTVLFIAGKYAIDLYIRHASVGGAYGPAGALVVLLTWVYYASTIVLMGAELTHGLSAARGEKAPPEQQAERSSDKEMRSG</sequence>
<evidence type="ECO:0000256" key="1">
    <source>
        <dbReference type="ARBA" id="ARBA00004651"/>
    </source>
</evidence>
<gene>
    <name evidence="8" type="ORF">ABNK63_13580</name>
</gene>
<dbReference type="AlphaFoldDB" id="A0AAU7QK04"/>
<feature type="compositionally biased region" description="Basic and acidic residues" evidence="6">
    <location>
        <begin position="269"/>
        <end position="290"/>
    </location>
</feature>
<dbReference type="PANTHER" id="PTHR30213:SF1">
    <property type="entry name" value="INNER MEMBRANE PROTEIN YHJD"/>
    <property type="match status" value="1"/>
</dbReference>
<dbReference type="PIRSF" id="PIRSF035875">
    <property type="entry name" value="RNase_BN"/>
    <property type="match status" value="1"/>
</dbReference>
<feature type="transmembrane region" description="Helical" evidence="7">
    <location>
        <begin position="203"/>
        <end position="222"/>
    </location>
</feature>
<dbReference type="GO" id="GO:0005886">
    <property type="term" value="C:plasma membrane"/>
    <property type="evidence" value="ECO:0007669"/>
    <property type="project" value="UniProtKB-SubCell"/>
</dbReference>
<dbReference type="EMBL" id="CP157948">
    <property type="protein sequence ID" value="XBS89414.1"/>
    <property type="molecule type" value="Genomic_DNA"/>
</dbReference>
<dbReference type="InterPro" id="IPR017039">
    <property type="entry name" value="Virul_fac_BrkB"/>
</dbReference>
<dbReference type="NCBIfam" id="TIGR00765">
    <property type="entry name" value="yihY_not_rbn"/>
    <property type="match status" value="1"/>
</dbReference>
<organism evidence="8">
    <name type="scientific">Rhodanobacter sp. IGA1.0</name>
    <dbReference type="NCBI Taxonomy" id="3158582"/>
    <lineage>
        <taxon>Bacteria</taxon>
        <taxon>Pseudomonadati</taxon>
        <taxon>Pseudomonadota</taxon>
        <taxon>Gammaproteobacteria</taxon>
        <taxon>Lysobacterales</taxon>
        <taxon>Rhodanobacteraceae</taxon>
        <taxon>Rhodanobacter</taxon>
    </lineage>
</organism>
<evidence type="ECO:0000256" key="4">
    <source>
        <dbReference type="ARBA" id="ARBA00022989"/>
    </source>
</evidence>
<dbReference type="Pfam" id="PF03631">
    <property type="entry name" value="Virul_fac_BrkB"/>
    <property type="match status" value="1"/>
</dbReference>
<evidence type="ECO:0000256" key="7">
    <source>
        <dbReference type="SAM" id="Phobius"/>
    </source>
</evidence>
<protein>
    <submittedName>
        <fullName evidence="8">YihY/virulence factor BrkB family protein</fullName>
    </submittedName>
</protein>
<feature type="transmembrane region" description="Helical" evidence="7">
    <location>
        <begin position="94"/>
        <end position="119"/>
    </location>
</feature>
<evidence type="ECO:0000256" key="6">
    <source>
        <dbReference type="SAM" id="MobiDB-lite"/>
    </source>
</evidence>
<dbReference type="PANTHER" id="PTHR30213">
    <property type="entry name" value="INNER MEMBRANE PROTEIN YHJD"/>
    <property type="match status" value="1"/>
</dbReference>
<evidence type="ECO:0000256" key="2">
    <source>
        <dbReference type="ARBA" id="ARBA00022475"/>
    </source>
</evidence>
<comment type="subcellular location">
    <subcellularLocation>
        <location evidence="1">Cell membrane</location>
        <topology evidence="1">Multi-pass membrane protein</topology>
    </subcellularLocation>
</comment>
<feature type="transmembrane region" description="Helical" evidence="7">
    <location>
        <begin position="234"/>
        <end position="259"/>
    </location>
</feature>
<keyword evidence="2" id="KW-1003">Cell membrane</keyword>
<proteinExistence type="predicted"/>
<feature type="transmembrane region" description="Helical" evidence="7">
    <location>
        <begin position="140"/>
        <end position="163"/>
    </location>
</feature>
<evidence type="ECO:0000256" key="3">
    <source>
        <dbReference type="ARBA" id="ARBA00022692"/>
    </source>
</evidence>
<keyword evidence="5 7" id="KW-0472">Membrane</keyword>
<feature type="transmembrane region" description="Helical" evidence="7">
    <location>
        <begin position="29"/>
        <end position="51"/>
    </location>
</feature>
<name>A0AAU7QK04_9GAMM</name>
<feature type="region of interest" description="Disordered" evidence="6">
    <location>
        <begin position="268"/>
        <end position="290"/>
    </location>
</feature>
<accession>A0AAU7QK04</accession>
<reference evidence="8" key="1">
    <citation type="submission" date="2024-06" db="EMBL/GenBank/DDBJ databases">
        <authorList>
            <person name="Sun Y."/>
        </authorList>
    </citation>
    <scope>NUCLEOTIDE SEQUENCE</scope>
    <source>
        <strain evidence="8">IGA1.0</strain>
    </source>
</reference>
<keyword evidence="4 7" id="KW-1133">Transmembrane helix</keyword>
<evidence type="ECO:0000256" key="5">
    <source>
        <dbReference type="ARBA" id="ARBA00023136"/>
    </source>
</evidence>
<dbReference type="RefSeq" id="WP_350015927.1">
    <property type="nucleotide sequence ID" value="NZ_CP157948.1"/>
</dbReference>
<evidence type="ECO:0000313" key="8">
    <source>
        <dbReference type="EMBL" id="XBS89414.1"/>
    </source>
</evidence>
<keyword evidence="3 7" id="KW-0812">Transmembrane</keyword>
<feature type="transmembrane region" description="Helical" evidence="7">
    <location>
        <begin position="169"/>
        <end position="191"/>
    </location>
</feature>